<feature type="domain" description="N-end rule aminoacyl transferase C-terminal" evidence="7">
    <location>
        <begin position="156"/>
        <end position="290"/>
    </location>
</feature>
<feature type="domain" description="N-end aminoacyl transferase N-terminal" evidence="6">
    <location>
        <begin position="15"/>
        <end position="85"/>
    </location>
</feature>
<gene>
    <name evidence="8" type="ORF">K461DRAFT_277191</name>
</gene>
<dbReference type="EMBL" id="ML996084">
    <property type="protein sequence ID" value="KAF2154113.1"/>
    <property type="molecule type" value="Genomic_DNA"/>
</dbReference>
<dbReference type="Pfam" id="PF04376">
    <property type="entry name" value="ATE_N"/>
    <property type="match status" value="1"/>
</dbReference>
<evidence type="ECO:0000256" key="4">
    <source>
        <dbReference type="ARBA" id="ARBA00023315"/>
    </source>
</evidence>
<keyword evidence="3 5" id="KW-0833">Ubl conjugation pathway</keyword>
<protein>
    <recommendedName>
        <fullName evidence="5">Arginyl-tRNA--protein transferase 1</fullName>
        <shortName evidence="5">Arginyltransferase 1</shortName>
        <shortName evidence="5">R-transferase 1</shortName>
        <ecNumber evidence="5">2.3.2.8</ecNumber>
    </recommendedName>
    <alternativeName>
        <fullName evidence="5">Arginine-tRNA--protein transferase 1</fullName>
    </alternativeName>
</protein>
<dbReference type="InterPro" id="IPR017137">
    <property type="entry name" value="Arg-tRNA-P_Trfase_1_euk"/>
</dbReference>
<evidence type="ECO:0000256" key="2">
    <source>
        <dbReference type="ARBA" id="ARBA00022679"/>
    </source>
</evidence>
<evidence type="ECO:0000256" key="3">
    <source>
        <dbReference type="ARBA" id="ARBA00022786"/>
    </source>
</evidence>
<dbReference type="GO" id="GO:0004057">
    <property type="term" value="F:arginyl-tRNA--protein transferase activity"/>
    <property type="evidence" value="ECO:0007669"/>
    <property type="project" value="UniProtKB-EC"/>
</dbReference>
<proteinExistence type="inferred from homology"/>
<dbReference type="InterPro" id="IPR030700">
    <property type="entry name" value="N-end_Aminoacyl_Trfase"/>
</dbReference>
<reference evidence="8" key="1">
    <citation type="journal article" date="2020" name="Stud. Mycol.">
        <title>101 Dothideomycetes genomes: a test case for predicting lifestyles and emergence of pathogens.</title>
        <authorList>
            <person name="Haridas S."/>
            <person name="Albert R."/>
            <person name="Binder M."/>
            <person name="Bloem J."/>
            <person name="Labutti K."/>
            <person name="Salamov A."/>
            <person name="Andreopoulos B."/>
            <person name="Baker S."/>
            <person name="Barry K."/>
            <person name="Bills G."/>
            <person name="Bluhm B."/>
            <person name="Cannon C."/>
            <person name="Castanera R."/>
            <person name="Culley D."/>
            <person name="Daum C."/>
            <person name="Ezra D."/>
            <person name="Gonzalez J."/>
            <person name="Henrissat B."/>
            <person name="Kuo A."/>
            <person name="Liang C."/>
            <person name="Lipzen A."/>
            <person name="Lutzoni F."/>
            <person name="Magnuson J."/>
            <person name="Mondo S."/>
            <person name="Nolan M."/>
            <person name="Ohm R."/>
            <person name="Pangilinan J."/>
            <person name="Park H.-J."/>
            <person name="Ramirez L."/>
            <person name="Alfaro M."/>
            <person name="Sun H."/>
            <person name="Tritt A."/>
            <person name="Yoshinaga Y."/>
            <person name="Zwiers L.-H."/>
            <person name="Turgeon B."/>
            <person name="Goodwin S."/>
            <person name="Spatafora J."/>
            <person name="Crous P."/>
            <person name="Grigoriev I."/>
        </authorList>
    </citation>
    <scope>NUCLEOTIDE SEQUENCE</scope>
    <source>
        <strain evidence="8">CBS 260.36</strain>
    </source>
</reference>
<dbReference type="AlphaFoldDB" id="A0A9P4J7Z9"/>
<comment type="caution">
    <text evidence="8">The sequence shown here is derived from an EMBL/GenBank/DDBJ whole genome shotgun (WGS) entry which is preliminary data.</text>
</comment>
<dbReference type="InterPro" id="IPR007472">
    <property type="entry name" value="N-end_Aminoacyl_Trfase_C"/>
</dbReference>
<accession>A0A9P4J7Z9</accession>
<comment type="similarity">
    <text evidence="1 5">Belongs to the R-transferase family.</text>
</comment>
<keyword evidence="2 5" id="KW-0808">Transferase</keyword>
<comment type="catalytic activity">
    <reaction evidence="5">
        <text>an N-terminal L-alpha-aminoacyl-[protein] + L-arginyl-tRNA(Arg) = an N-terminal L-arginyl-L-aminoacyl-[protein] + tRNA(Arg) + H(+)</text>
        <dbReference type="Rhea" id="RHEA:10208"/>
        <dbReference type="Rhea" id="RHEA-COMP:9658"/>
        <dbReference type="Rhea" id="RHEA-COMP:9673"/>
        <dbReference type="Rhea" id="RHEA-COMP:10636"/>
        <dbReference type="Rhea" id="RHEA-COMP:10638"/>
        <dbReference type="ChEBI" id="CHEBI:15378"/>
        <dbReference type="ChEBI" id="CHEBI:78442"/>
        <dbReference type="ChEBI" id="CHEBI:78513"/>
        <dbReference type="ChEBI" id="CHEBI:78597"/>
        <dbReference type="ChEBI" id="CHEBI:83562"/>
        <dbReference type="EC" id="2.3.2.8"/>
    </reaction>
</comment>
<dbReference type="PANTHER" id="PTHR21367">
    <property type="entry name" value="ARGININE-TRNA-PROTEIN TRANSFERASE 1"/>
    <property type="match status" value="1"/>
</dbReference>
<sequence>MQRSRLVPYGYQSGDCGYCKNNETSAAYYAKSSYMTVETYQALVDRGWRRSGDLLYKPDVLRACCPHYTIRLPAASFKPSRDQRQAINRWNAHVLGDKYAKEVAKKYPRSKEEKKQKNQRFDLVESVQEAEARHLKPVEPAHRFEVTLEPDDFSEEKFQLYRNYQSQVHGDIESEITRTGFKRFLCTSPLKRRKDSVEGREKLLGSYHQCYRLDGRLIAMGVLDLLPHAVSGVYLLYHSDFGKWNFGKLSALREIALVIEGKYNYYYMGYYIHNCVKMRYKGDYKPQLVLDPMTYHWNPLEDVKAHLDQEKFVSLDVAAASTPEDKSMDVDEFAGPDGTTWRYKSASEAAASGESLFIIRMPGVPTASELSHEVDLDQIHVTFGQGMTFQTNMLSSWEDDTDITHMTLRGAIAELAACVGQEVAESMAVDFSR</sequence>
<dbReference type="InterPro" id="IPR007471">
    <property type="entry name" value="N-end_Aminoacyl_Trfase_N"/>
</dbReference>
<organism evidence="8 9">
    <name type="scientific">Myriangium duriaei CBS 260.36</name>
    <dbReference type="NCBI Taxonomy" id="1168546"/>
    <lineage>
        <taxon>Eukaryota</taxon>
        <taxon>Fungi</taxon>
        <taxon>Dikarya</taxon>
        <taxon>Ascomycota</taxon>
        <taxon>Pezizomycotina</taxon>
        <taxon>Dothideomycetes</taxon>
        <taxon>Dothideomycetidae</taxon>
        <taxon>Myriangiales</taxon>
        <taxon>Myriangiaceae</taxon>
        <taxon>Myriangium</taxon>
    </lineage>
</organism>
<evidence type="ECO:0000313" key="9">
    <source>
        <dbReference type="Proteomes" id="UP000799439"/>
    </source>
</evidence>
<dbReference type="InterPro" id="IPR016181">
    <property type="entry name" value="Acyl_CoA_acyltransferase"/>
</dbReference>
<dbReference type="Pfam" id="PF04377">
    <property type="entry name" value="ATE_C"/>
    <property type="match status" value="1"/>
</dbReference>
<evidence type="ECO:0000313" key="8">
    <source>
        <dbReference type="EMBL" id="KAF2154113.1"/>
    </source>
</evidence>
<dbReference type="EC" id="2.3.2.8" evidence="5"/>
<comment type="function">
    <text evidence="5">Involved in the post-translational conjugation of arginine to the N-terminal aspartate or glutamate of a protein. This arginylation is required for degradation of the protein via the ubiquitin pathway.</text>
</comment>
<dbReference type="PANTHER" id="PTHR21367:SF1">
    <property type="entry name" value="ARGINYL-TRNA--PROTEIN TRANSFERASE 1"/>
    <property type="match status" value="1"/>
</dbReference>
<evidence type="ECO:0000256" key="1">
    <source>
        <dbReference type="ARBA" id="ARBA00009991"/>
    </source>
</evidence>
<dbReference type="SUPFAM" id="SSF55729">
    <property type="entry name" value="Acyl-CoA N-acyltransferases (Nat)"/>
    <property type="match status" value="1"/>
</dbReference>
<dbReference type="PIRSF" id="PIRSF037207">
    <property type="entry name" value="ATE1_euk"/>
    <property type="match status" value="1"/>
</dbReference>
<evidence type="ECO:0000259" key="7">
    <source>
        <dbReference type="Pfam" id="PF04377"/>
    </source>
</evidence>
<evidence type="ECO:0000256" key="5">
    <source>
        <dbReference type="PIRNR" id="PIRNR037207"/>
    </source>
</evidence>
<name>A0A9P4J7Z9_9PEZI</name>
<dbReference type="GO" id="GO:0005737">
    <property type="term" value="C:cytoplasm"/>
    <property type="evidence" value="ECO:0007669"/>
    <property type="project" value="TreeGrafter"/>
</dbReference>
<dbReference type="Proteomes" id="UP000799439">
    <property type="component" value="Unassembled WGS sequence"/>
</dbReference>
<dbReference type="OrthoDB" id="74183at2759"/>
<evidence type="ECO:0000259" key="6">
    <source>
        <dbReference type="Pfam" id="PF04376"/>
    </source>
</evidence>
<keyword evidence="9" id="KW-1185">Reference proteome</keyword>
<keyword evidence="4 5" id="KW-0012">Acyltransferase</keyword>